<feature type="transmembrane region" description="Helical" evidence="1">
    <location>
        <begin position="144"/>
        <end position="167"/>
    </location>
</feature>
<keyword evidence="1" id="KW-0472">Membrane</keyword>
<evidence type="ECO:0000313" key="2">
    <source>
        <dbReference type="EMBL" id="QDT21067.1"/>
    </source>
</evidence>
<name>A0A517PNW3_9PLAN</name>
<dbReference type="OrthoDB" id="274617at2"/>
<keyword evidence="1" id="KW-1133">Transmembrane helix</keyword>
<proteinExistence type="predicted"/>
<feature type="transmembrane region" description="Helical" evidence="1">
    <location>
        <begin position="57"/>
        <end position="79"/>
    </location>
</feature>
<keyword evidence="1" id="KW-0812">Transmembrane</keyword>
<feature type="transmembrane region" description="Helical" evidence="1">
    <location>
        <begin position="99"/>
        <end position="124"/>
    </location>
</feature>
<evidence type="ECO:0000256" key="1">
    <source>
        <dbReference type="SAM" id="Phobius"/>
    </source>
</evidence>
<reference evidence="2 3" key="1">
    <citation type="submission" date="2019-02" db="EMBL/GenBank/DDBJ databases">
        <title>Deep-cultivation of Planctomycetes and their phenomic and genomic characterization uncovers novel biology.</title>
        <authorList>
            <person name="Wiegand S."/>
            <person name="Jogler M."/>
            <person name="Boedeker C."/>
            <person name="Pinto D."/>
            <person name="Vollmers J."/>
            <person name="Rivas-Marin E."/>
            <person name="Kohn T."/>
            <person name="Peeters S.H."/>
            <person name="Heuer A."/>
            <person name="Rast P."/>
            <person name="Oberbeckmann S."/>
            <person name="Bunk B."/>
            <person name="Jeske O."/>
            <person name="Meyerdierks A."/>
            <person name="Storesund J.E."/>
            <person name="Kallscheuer N."/>
            <person name="Luecker S."/>
            <person name="Lage O.M."/>
            <person name="Pohl T."/>
            <person name="Merkel B.J."/>
            <person name="Hornburger P."/>
            <person name="Mueller R.-W."/>
            <person name="Bruemmer F."/>
            <person name="Labrenz M."/>
            <person name="Spormann A.M."/>
            <person name="Op den Camp H."/>
            <person name="Overmann J."/>
            <person name="Amann R."/>
            <person name="Jetten M.S.M."/>
            <person name="Mascher T."/>
            <person name="Medema M.H."/>
            <person name="Devos D.P."/>
            <person name="Kaster A.-K."/>
            <person name="Ovreas L."/>
            <person name="Rohde M."/>
            <person name="Galperin M.Y."/>
            <person name="Jogler C."/>
        </authorList>
    </citation>
    <scope>NUCLEOTIDE SEQUENCE [LARGE SCALE GENOMIC DNA]</scope>
    <source>
        <strain evidence="2 3">HG66A1</strain>
    </source>
</reference>
<organism evidence="2 3">
    <name type="scientific">Gimesia chilikensis</name>
    <dbReference type="NCBI Taxonomy" id="2605989"/>
    <lineage>
        <taxon>Bacteria</taxon>
        <taxon>Pseudomonadati</taxon>
        <taxon>Planctomycetota</taxon>
        <taxon>Planctomycetia</taxon>
        <taxon>Planctomycetales</taxon>
        <taxon>Planctomycetaceae</taxon>
        <taxon>Gimesia</taxon>
    </lineage>
</organism>
<evidence type="ECO:0000313" key="3">
    <source>
        <dbReference type="Proteomes" id="UP000320421"/>
    </source>
</evidence>
<dbReference type="RefSeq" id="WP_145184787.1">
    <property type="nucleotide sequence ID" value="NZ_CP036266.1"/>
</dbReference>
<gene>
    <name evidence="2" type="ORF">HG66A1_28600</name>
</gene>
<accession>A0A517PNW3</accession>
<dbReference type="EMBL" id="CP036266">
    <property type="protein sequence ID" value="QDT21067.1"/>
    <property type="molecule type" value="Genomic_DNA"/>
</dbReference>
<protein>
    <submittedName>
        <fullName evidence="2">Uncharacterized protein</fullName>
    </submittedName>
</protein>
<dbReference type="Proteomes" id="UP000320421">
    <property type="component" value="Chromosome"/>
</dbReference>
<dbReference type="AlphaFoldDB" id="A0A517PNW3"/>
<sequence>MQKEDVAYIGCRLVGLFYAIKALETVASFIMTLVAFRAGAEFPASKAAMFYLQLMPFTFYTIVACMLWFGAGTIVKYLLPEIDAKASSSKPTVEQIQAVLFSAVGLLVLTWGITDLGSVLYQLFQLKKASNYAVIPPTLQAQCVAVACRLLLGFLLVFGSRGLSGLLTRFRQPELR</sequence>
<feature type="transmembrane region" description="Helical" evidence="1">
    <location>
        <begin position="12"/>
        <end position="37"/>
    </location>
</feature>
<keyword evidence="3" id="KW-1185">Reference proteome</keyword>